<feature type="region of interest" description="Disordered" evidence="1">
    <location>
        <begin position="363"/>
        <end position="382"/>
    </location>
</feature>
<reference evidence="4" key="2">
    <citation type="journal article" date="2021" name="Genome Biol. Evol.">
        <title>Developing a high-quality reference genome for a parasitic bivalve with doubly uniparental inheritance (Bivalvia: Unionida).</title>
        <authorList>
            <person name="Smith C.H."/>
        </authorList>
    </citation>
    <scope>NUCLEOTIDE SEQUENCE</scope>
    <source>
        <strain evidence="4">CHS0354</strain>
        <tissue evidence="4">Mantle</tissue>
    </source>
</reference>
<feature type="chain" id="PRO_5042118384" description="DNA-directed RNA polymerase" evidence="3">
    <location>
        <begin position="24"/>
        <end position="1081"/>
    </location>
</feature>
<organism evidence="4 5">
    <name type="scientific">Potamilus streckersoni</name>
    <dbReference type="NCBI Taxonomy" id="2493646"/>
    <lineage>
        <taxon>Eukaryota</taxon>
        <taxon>Metazoa</taxon>
        <taxon>Spiralia</taxon>
        <taxon>Lophotrochozoa</taxon>
        <taxon>Mollusca</taxon>
        <taxon>Bivalvia</taxon>
        <taxon>Autobranchia</taxon>
        <taxon>Heteroconchia</taxon>
        <taxon>Palaeoheterodonta</taxon>
        <taxon>Unionida</taxon>
        <taxon>Unionoidea</taxon>
        <taxon>Unionidae</taxon>
        <taxon>Ambleminae</taxon>
        <taxon>Lampsilini</taxon>
        <taxon>Potamilus</taxon>
    </lineage>
</organism>
<keyword evidence="5" id="KW-1185">Reference proteome</keyword>
<evidence type="ECO:0008006" key="6">
    <source>
        <dbReference type="Google" id="ProtNLM"/>
    </source>
</evidence>
<evidence type="ECO:0000313" key="5">
    <source>
        <dbReference type="Proteomes" id="UP001195483"/>
    </source>
</evidence>
<keyword evidence="2" id="KW-0812">Transmembrane</keyword>
<keyword evidence="2" id="KW-1133">Transmembrane helix</keyword>
<keyword evidence="2" id="KW-0472">Membrane</keyword>
<evidence type="ECO:0000256" key="1">
    <source>
        <dbReference type="SAM" id="MobiDB-lite"/>
    </source>
</evidence>
<proteinExistence type="predicted"/>
<reference evidence="4" key="1">
    <citation type="journal article" date="2021" name="Genome Biol. Evol.">
        <title>A High-Quality Reference Genome for a Parasitic Bivalve with Doubly Uniparental Inheritance (Bivalvia: Unionida).</title>
        <authorList>
            <person name="Smith C.H."/>
        </authorList>
    </citation>
    <scope>NUCLEOTIDE SEQUENCE</scope>
    <source>
        <strain evidence="4">CHS0354</strain>
    </source>
</reference>
<reference evidence="4" key="3">
    <citation type="submission" date="2023-05" db="EMBL/GenBank/DDBJ databases">
        <authorList>
            <person name="Smith C.H."/>
        </authorList>
    </citation>
    <scope>NUCLEOTIDE SEQUENCE</scope>
    <source>
        <strain evidence="4">CHS0354</strain>
        <tissue evidence="4">Mantle</tissue>
    </source>
</reference>
<gene>
    <name evidence="4" type="ORF">CHS0354_004967</name>
</gene>
<name>A0AAE0SSB2_9BIVA</name>
<dbReference type="Proteomes" id="UP001195483">
    <property type="component" value="Unassembled WGS sequence"/>
</dbReference>
<dbReference type="EMBL" id="JAEAOA010000363">
    <property type="protein sequence ID" value="KAK3597215.1"/>
    <property type="molecule type" value="Genomic_DNA"/>
</dbReference>
<evidence type="ECO:0000256" key="3">
    <source>
        <dbReference type="SAM" id="SignalP"/>
    </source>
</evidence>
<protein>
    <recommendedName>
        <fullName evidence="6">DNA-directed RNA polymerase</fullName>
    </recommendedName>
</protein>
<evidence type="ECO:0000313" key="4">
    <source>
        <dbReference type="EMBL" id="KAK3597215.1"/>
    </source>
</evidence>
<feature type="transmembrane region" description="Helical" evidence="2">
    <location>
        <begin position="185"/>
        <end position="209"/>
    </location>
</feature>
<accession>A0AAE0SSB2</accession>
<feature type="signal peptide" evidence="3">
    <location>
        <begin position="1"/>
        <end position="23"/>
    </location>
</feature>
<evidence type="ECO:0000256" key="2">
    <source>
        <dbReference type="SAM" id="Phobius"/>
    </source>
</evidence>
<sequence>MFLYMKLFICTLEIILIINVLTAQRKEETGRYVYIDDNGIRQYCHYCNRTGLGPYDRDRYVEQKCVEKNYPFENKTDEEEQRNQWQPLCTKGTIPSCPELKTDSNGEWNCSSEQNETEIYFSETEGTYILPVYTKCTLTCTNNFQVTYRNSTYCNESRQWDADQGSIHCVKVTDLKRNLEGSSFLIAPLVSTIGITMVIMIIICCGLVLRRRRKLYIRPSSSYSWIAKRFDEIYQTQTLRKLDGMDMPECMVKTITSTTMPEKDKTSFQEGGEANMVYKDIPYTGQIEKYTNCSQSVPDAIATENEGNNYIQERTCSQRMDKDTVVEQGIELENYSLNTPLWNEVSLEIGSAENATKEAKRTFANGTGDDSELMNADSDSGVYDKANGHTKIENEKKWRNDTPICQGIDGEIATSYKYLEKQDTEEKVYIEQGNDKIMEIKLPNKEEIPHIAENRERRVSSIQSAEDEMKTAIRLSTFDNNDYYGIGTVERTLSLAEGDDSISLENCKSIEDLQKLFGDKEHDPSDKLAPFHDAVEHLINCGNNISLQQFLEDVGREDEDKVLNCLKCSLSLHDYVEKQSKTKIILSWICNELTKFHNPHKVEVWPATLVGKDSDQLFPILICNYWDDVIETYRGKHFYGMIVKYQEYDSVNKEELFLRARNEFLESTLSKTQAKEANAIVSKNTDMLMENYRNLEMIKPCHVRSVHFQSENIKKKGKWEVIQEPTIVLYCRMKGYIPFGETLFPKRLGDGQRSLPVDVREGFFVGAMLKGISTFSEAGENLDTSTVSAEEEWDPSLFRMGVSMGPLEKLVQGTVGPFVNLDDNAIGFLTCAHVFGIPSTVSNVKGKAVVHPANGEYVSVHGTDNDDVCGHIDRIVFDVNPDHPVSVDAAIVKIKAGKTPHRGRFARMDARDLSEAGLQPGQSLKYDNGEILKKETIEKEQLKQGKFIKFGSKSGVTSSNRLGHEHIVVRVRQDAALDHDDRELSPPIIGGIREYLMKGQYVIDSKSRIPFLVPGDSGCGVFHMDEHRMLRCVGIGIGSMSFGQEAVVTPIEDILRALDLGEDALMKFFSTPPNILENTHL</sequence>
<dbReference type="AlphaFoldDB" id="A0AAE0SSB2"/>
<comment type="caution">
    <text evidence="4">The sequence shown here is derived from an EMBL/GenBank/DDBJ whole genome shotgun (WGS) entry which is preliminary data.</text>
</comment>
<keyword evidence="3" id="KW-0732">Signal</keyword>